<gene>
    <name evidence="1" type="ORF">SAMN05421770_104375</name>
</gene>
<dbReference type="PRINTS" id="PR00419">
    <property type="entry name" value="ADXRDTASE"/>
</dbReference>
<organism evidence="1 2">
    <name type="scientific">Granulicella rosea</name>
    <dbReference type="NCBI Taxonomy" id="474952"/>
    <lineage>
        <taxon>Bacteria</taxon>
        <taxon>Pseudomonadati</taxon>
        <taxon>Acidobacteriota</taxon>
        <taxon>Terriglobia</taxon>
        <taxon>Terriglobales</taxon>
        <taxon>Acidobacteriaceae</taxon>
        <taxon>Granulicella</taxon>
    </lineage>
</organism>
<dbReference type="AlphaFoldDB" id="A0A239KA79"/>
<dbReference type="OrthoDB" id="9814556at2"/>
<evidence type="ECO:0000313" key="2">
    <source>
        <dbReference type="Proteomes" id="UP000198356"/>
    </source>
</evidence>
<dbReference type="SUPFAM" id="SSF51905">
    <property type="entry name" value="FAD/NAD(P)-binding domain"/>
    <property type="match status" value="1"/>
</dbReference>
<sequence>MRTANIIGSGPNGLAAAITLAAAGVQVQVFEANDRIGGGCSSAELTLPGFRHDLGSSAYPMGVASPFFRSLPLCRYGFRWIAPELPLAHPLEGGAAVALEPALGEMPQQLGQSDGRQWRRLFGPLAEEWDRLVPEILAPIAHLPRHPLALARFGLSALESATNLARGRFTGGRARALFAGCAAHSVMPLDAPLSAAVGLVLGAAGHTTGWPVAAGGAQSLADALAAHLRTLGGEIHTGVLVERLDDLPPADAFFFDTGVPALERIAGDRLTPVFRRNLRRFRPGPGVFKVDWALSEAIPWASPVCRLAATVHVGGSMEEIVAAEAASFEGRHADRPFVLVVQPSVCDPSRAPAGKAVAWGYAHVPNGSTLDRTEAIEAQMERFAPGFRDCILARRTHSTAELESWNPNLVGGDLSGGAMTPAQMLLRPTHRAYGTSDPAIFLCSSSTPPGGGVHGMCGFHAARRALAG</sequence>
<dbReference type="PANTHER" id="PTHR10668">
    <property type="entry name" value="PHYTOENE DEHYDROGENASE"/>
    <property type="match status" value="1"/>
</dbReference>
<dbReference type="InterPro" id="IPR036188">
    <property type="entry name" value="FAD/NAD-bd_sf"/>
</dbReference>
<protein>
    <submittedName>
        <fullName evidence="1">Phytoene dehydrogenase-related protein</fullName>
    </submittedName>
</protein>
<dbReference type="Pfam" id="PF13450">
    <property type="entry name" value="NAD_binding_8"/>
    <property type="match status" value="1"/>
</dbReference>
<evidence type="ECO:0000313" key="1">
    <source>
        <dbReference type="EMBL" id="SNT14553.1"/>
    </source>
</evidence>
<dbReference type="RefSeq" id="WP_089409008.1">
    <property type="nucleotide sequence ID" value="NZ_FZOU01000004.1"/>
</dbReference>
<dbReference type="Proteomes" id="UP000198356">
    <property type="component" value="Unassembled WGS sequence"/>
</dbReference>
<reference evidence="1 2" key="1">
    <citation type="submission" date="2017-06" db="EMBL/GenBank/DDBJ databases">
        <authorList>
            <person name="Kim H.J."/>
            <person name="Triplett B.A."/>
        </authorList>
    </citation>
    <scope>NUCLEOTIDE SEQUENCE [LARGE SCALE GENOMIC DNA]</scope>
    <source>
        <strain evidence="1 2">DSM 18704</strain>
    </source>
</reference>
<dbReference type="EMBL" id="FZOU01000004">
    <property type="protein sequence ID" value="SNT14553.1"/>
    <property type="molecule type" value="Genomic_DNA"/>
</dbReference>
<name>A0A239KA79_9BACT</name>
<keyword evidence="2" id="KW-1185">Reference proteome</keyword>
<proteinExistence type="predicted"/>
<dbReference type="PANTHER" id="PTHR10668:SF105">
    <property type="entry name" value="DEHYDROGENASE-RELATED"/>
    <property type="match status" value="1"/>
</dbReference>
<dbReference type="Gene3D" id="3.50.50.60">
    <property type="entry name" value="FAD/NAD(P)-binding domain"/>
    <property type="match status" value="1"/>
</dbReference>
<accession>A0A239KA79</accession>